<sequence length="66" mass="7492">MICLKVDLMCFNYKTSFRYFITSTSATAILAQLSTSTTISIGSIQLLSCKYAVRFRVMHRRCAISE</sequence>
<proteinExistence type="predicted"/>
<protein>
    <submittedName>
        <fullName evidence="2">Secreted protein</fullName>
    </submittedName>
</protein>
<accession>A0A0R3RL53</accession>
<reference evidence="2" key="1">
    <citation type="submission" date="2017-02" db="UniProtKB">
        <authorList>
            <consortium name="WormBaseParasite"/>
        </authorList>
    </citation>
    <scope>IDENTIFICATION</scope>
</reference>
<name>A0A0R3RL53_9BILA</name>
<dbReference type="WBParaSite" id="EEL_0000221201-mRNA-1">
    <property type="protein sequence ID" value="EEL_0000221201-mRNA-1"/>
    <property type="gene ID" value="EEL_0000221201"/>
</dbReference>
<evidence type="ECO:0000313" key="2">
    <source>
        <dbReference type="WBParaSite" id="EEL_0000221201-mRNA-1"/>
    </source>
</evidence>
<evidence type="ECO:0000313" key="1">
    <source>
        <dbReference type="Proteomes" id="UP000050640"/>
    </source>
</evidence>
<organism evidence="1 2">
    <name type="scientific">Elaeophora elaphi</name>
    <dbReference type="NCBI Taxonomy" id="1147741"/>
    <lineage>
        <taxon>Eukaryota</taxon>
        <taxon>Metazoa</taxon>
        <taxon>Ecdysozoa</taxon>
        <taxon>Nematoda</taxon>
        <taxon>Chromadorea</taxon>
        <taxon>Rhabditida</taxon>
        <taxon>Spirurina</taxon>
        <taxon>Spiruromorpha</taxon>
        <taxon>Filarioidea</taxon>
        <taxon>Onchocercidae</taxon>
        <taxon>Elaeophora</taxon>
    </lineage>
</organism>
<dbReference type="AlphaFoldDB" id="A0A0R3RL53"/>
<keyword evidence="1" id="KW-1185">Reference proteome</keyword>
<dbReference type="Proteomes" id="UP000050640">
    <property type="component" value="Unplaced"/>
</dbReference>